<keyword evidence="2" id="KW-1185">Reference proteome</keyword>
<name>A0A016US92_9BILA</name>
<organism evidence="1 2">
    <name type="scientific">Ancylostoma ceylanicum</name>
    <dbReference type="NCBI Taxonomy" id="53326"/>
    <lineage>
        <taxon>Eukaryota</taxon>
        <taxon>Metazoa</taxon>
        <taxon>Ecdysozoa</taxon>
        <taxon>Nematoda</taxon>
        <taxon>Chromadorea</taxon>
        <taxon>Rhabditida</taxon>
        <taxon>Rhabditina</taxon>
        <taxon>Rhabditomorpha</taxon>
        <taxon>Strongyloidea</taxon>
        <taxon>Ancylostomatidae</taxon>
        <taxon>Ancylostomatinae</taxon>
        <taxon>Ancylostoma</taxon>
    </lineage>
</organism>
<comment type="caution">
    <text evidence="1">The sequence shown here is derived from an EMBL/GenBank/DDBJ whole genome shotgun (WGS) entry which is preliminary data.</text>
</comment>
<sequence length="74" mass="8431">MPRKLRYGALSERVLDLRAESCLSFSWSGNGGVMAAWEVLECCGVENHVDGMQRKIFWAIRNEKIPTTCELTRI</sequence>
<gene>
    <name evidence="1" type="primary">Acey_s0030.g2214</name>
    <name evidence="1" type="ORF">Y032_0030g2214</name>
</gene>
<reference evidence="2" key="1">
    <citation type="journal article" date="2015" name="Nat. Genet.">
        <title>The genome and transcriptome of the zoonotic hookworm Ancylostoma ceylanicum identify infection-specific gene families.</title>
        <authorList>
            <person name="Schwarz E.M."/>
            <person name="Hu Y."/>
            <person name="Antoshechkin I."/>
            <person name="Miller M.M."/>
            <person name="Sternberg P.W."/>
            <person name="Aroian R.V."/>
        </authorList>
    </citation>
    <scope>NUCLEOTIDE SEQUENCE</scope>
    <source>
        <strain evidence="2">HY135</strain>
    </source>
</reference>
<evidence type="ECO:0000313" key="1">
    <source>
        <dbReference type="EMBL" id="EYC17687.1"/>
    </source>
</evidence>
<protein>
    <submittedName>
        <fullName evidence="1">Uncharacterized protein</fullName>
    </submittedName>
</protein>
<proteinExistence type="predicted"/>
<dbReference type="AlphaFoldDB" id="A0A016US92"/>
<evidence type="ECO:0000313" key="2">
    <source>
        <dbReference type="Proteomes" id="UP000024635"/>
    </source>
</evidence>
<dbReference type="EMBL" id="JARK01001366">
    <property type="protein sequence ID" value="EYC17687.1"/>
    <property type="molecule type" value="Genomic_DNA"/>
</dbReference>
<dbReference type="Proteomes" id="UP000024635">
    <property type="component" value="Unassembled WGS sequence"/>
</dbReference>
<accession>A0A016US92</accession>